<dbReference type="PROSITE" id="PS01033">
    <property type="entry name" value="GLOBIN"/>
    <property type="match status" value="1"/>
</dbReference>
<dbReference type="GO" id="GO:0046872">
    <property type="term" value="F:metal ion binding"/>
    <property type="evidence" value="ECO:0007669"/>
    <property type="project" value="UniProtKB-KW"/>
</dbReference>
<dbReference type="GO" id="GO:0020037">
    <property type="term" value="F:heme binding"/>
    <property type="evidence" value="ECO:0007669"/>
    <property type="project" value="InterPro"/>
</dbReference>
<keyword evidence="8" id="KW-0479">Metal-binding</keyword>
<dbReference type="InterPro" id="IPR009050">
    <property type="entry name" value="Globin-like_sf"/>
</dbReference>
<dbReference type="EMBL" id="MTYH01000053">
    <property type="protein sequence ID" value="PNP41862.1"/>
    <property type="molecule type" value="Genomic_DNA"/>
</dbReference>
<dbReference type="RefSeq" id="XP_018666580.1">
    <property type="nucleotide sequence ID" value="XM_018800438.1"/>
</dbReference>
<dbReference type="Pfam" id="PF00175">
    <property type="entry name" value="NAD_binding_1"/>
    <property type="match status" value="1"/>
</dbReference>
<evidence type="ECO:0000313" key="21">
    <source>
        <dbReference type="EMBL" id="PON29114.1"/>
    </source>
</evidence>
<evidence type="ECO:0000256" key="10">
    <source>
        <dbReference type="ARBA" id="ARBA00022857"/>
    </source>
</evidence>
<dbReference type="FunFam" id="1.10.490.10:FF:000003">
    <property type="entry name" value="Flavohemoprotein"/>
    <property type="match status" value="1"/>
</dbReference>
<accession>A0A0W7W4E9</accession>
<dbReference type="InterPro" id="IPR039261">
    <property type="entry name" value="FNR_nucleotide-bd"/>
</dbReference>
<evidence type="ECO:0000259" key="18">
    <source>
        <dbReference type="PROSITE" id="PS01033"/>
    </source>
</evidence>
<dbReference type="Gene3D" id="1.10.490.10">
    <property type="entry name" value="Globins"/>
    <property type="match status" value="1"/>
</dbReference>
<dbReference type="PANTHER" id="PTHR43396:SF3">
    <property type="entry name" value="FLAVOHEMOPROTEIN"/>
    <property type="match status" value="1"/>
</dbReference>
<dbReference type="GO" id="GO:0008941">
    <property type="term" value="F:nitric oxide dioxygenase NAD(P)H activity"/>
    <property type="evidence" value="ECO:0007669"/>
    <property type="project" value="UniProtKB-EC"/>
</dbReference>
<dbReference type="SUPFAM" id="SSF46458">
    <property type="entry name" value="Globin-like"/>
    <property type="match status" value="1"/>
</dbReference>
<dbReference type="GO" id="GO:0046210">
    <property type="term" value="P:nitric oxide catabolic process"/>
    <property type="evidence" value="ECO:0007669"/>
    <property type="project" value="TreeGrafter"/>
</dbReference>
<evidence type="ECO:0000256" key="8">
    <source>
        <dbReference type="ARBA" id="ARBA00022723"/>
    </source>
</evidence>
<evidence type="ECO:0000313" key="20">
    <source>
        <dbReference type="EMBL" id="PNP41862.1"/>
    </source>
</evidence>
<dbReference type="PRINTS" id="PR00406">
    <property type="entry name" value="CYTB5RDTASE"/>
</dbReference>
<evidence type="ECO:0000256" key="14">
    <source>
        <dbReference type="ARBA" id="ARBA00048649"/>
    </source>
</evidence>
<dbReference type="STRING" id="398673.A0A0W7W4E9"/>
<dbReference type="AlphaFoldDB" id="A0A0W7W4E9"/>
<dbReference type="GO" id="GO:0071500">
    <property type="term" value="P:cellular response to nitrosative stress"/>
    <property type="evidence" value="ECO:0007669"/>
    <property type="project" value="TreeGrafter"/>
</dbReference>
<dbReference type="Proteomes" id="UP000236546">
    <property type="component" value="Unassembled WGS sequence"/>
</dbReference>
<gene>
    <name evidence="21" type="ORF">TGAM01_v202222</name>
    <name evidence="20" type="ORF">TGAMA5MH_06257</name>
</gene>
<keyword evidence="7" id="KW-0285">Flavoprotein</keyword>
<dbReference type="EMBL" id="JPDN02000005">
    <property type="protein sequence ID" value="PON29114.1"/>
    <property type="molecule type" value="Genomic_DNA"/>
</dbReference>
<keyword evidence="6" id="KW-0349">Heme</keyword>
<dbReference type="PROSITE" id="PS51384">
    <property type="entry name" value="FAD_FR"/>
    <property type="match status" value="1"/>
</dbReference>
<keyword evidence="11" id="KW-0560">Oxidoreductase</keyword>
<dbReference type="Gene3D" id="2.40.30.10">
    <property type="entry name" value="Translation factors"/>
    <property type="match status" value="1"/>
</dbReference>
<dbReference type="PRINTS" id="PR00371">
    <property type="entry name" value="FPNCR"/>
</dbReference>
<keyword evidence="21" id="KW-0223">Dioxygenase</keyword>
<evidence type="ECO:0000256" key="2">
    <source>
        <dbReference type="ARBA" id="ARBA00001974"/>
    </source>
</evidence>
<evidence type="ECO:0000256" key="3">
    <source>
        <dbReference type="ARBA" id="ARBA00006401"/>
    </source>
</evidence>
<reference evidence="21 22" key="1">
    <citation type="journal article" date="2016" name="Genome Announc.">
        <title>Draft Whole-Genome Sequence of Trichoderma gamsii T6085, a Promising Biocontrol Agent of Fusarium Head Blight on Wheat.</title>
        <authorList>
            <person name="Baroncelli R."/>
            <person name="Zapparata A."/>
            <person name="Piaggeschi G."/>
            <person name="Sarrocco S."/>
            <person name="Vannacci G."/>
        </authorList>
    </citation>
    <scope>NUCLEOTIDE SEQUENCE [LARGE SCALE GENOMIC DNA]</scope>
    <source>
        <strain evidence="21 22">T6085</strain>
    </source>
</reference>
<sequence length="449" mass="50665">MALTAQQVKLVRDTIPALTEHGELIASTFYGNMLRAHPELNDYFNTVNMANGRQPRALIAIILSFANNITHITELIPKMERMCQKHCSLGILPEHYDIVGKYLIAAFGEILGPAMTPAVQIAWNKAYWVLAKMLIGREAQLYHDWQHWQGWRRFRVQQRVEESDDVFSYYLVPEDGKLLPSFMPGQYVSVRVMVPEIGYWQNRQYSLSEQPKQEYYRITIKRDRGAQTVRQPSYLWSSYGTHPGVVSNMIIDQKNVGDILELTHPAGEFFLDTFSTANAPLVLLSAGVGVTPMVSILNAVIEKQPSRPISWIQGSRDSVPFYLHVRKIARDRPSMKVNIFKTQLADSDLAGITYDHDAKIDLEKVHRQDLWLENSATEYFVCGPEQFMMEMARRLREFGVSGDRIKLELFSTGDTEFQVDALSIASGRSLGAPRSGVASGAASTNSGGD</sequence>
<feature type="region of interest" description="Disordered" evidence="17">
    <location>
        <begin position="430"/>
        <end position="449"/>
    </location>
</feature>
<keyword evidence="22" id="KW-1185">Reference proteome</keyword>
<keyword evidence="12" id="KW-0408">Iron</keyword>
<dbReference type="Pfam" id="PF00042">
    <property type="entry name" value="Globin"/>
    <property type="match status" value="1"/>
</dbReference>
<comment type="similarity">
    <text evidence="3">In the C-terminal section; belongs to the flavoprotein pyridine nucleotide cytochrome reductase family.</text>
</comment>
<evidence type="ECO:0000256" key="17">
    <source>
        <dbReference type="SAM" id="MobiDB-lite"/>
    </source>
</evidence>
<comment type="catalytic activity">
    <reaction evidence="15">
        <text>2 nitric oxide + NADPH + 2 O2 = 2 nitrate + NADP(+) + H(+)</text>
        <dbReference type="Rhea" id="RHEA:19465"/>
        <dbReference type="ChEBI" id="CHEBI:15378"/>
        <dbReference type="ChEBI" id="CHEBI:15379"/>
        <dbReference type="ChEBI" id="CHEBI:16480"/>
        <dbReference type="ChEBI" id="CHEBI:17632"/>
        <dbReference type="ChEBI" id="CHEBI:57783"/>
        <dbReference type="ChEBI" id="CHEBI:58349"/>
        <dbReference type="EC" id="1.14.12.17"/>
    </reaction>
</comment>
<protein>
    <recommendedName>
        <fullName evidence="4">nitric oxide dioxygenase</fullName>
        <ecNumber evidence="4">1.14.12.17</ecNumber>
    </recommendedName>
</protein>
<dbReference type="FunFam" id="2.40.30.10:FF:000034">
    <property type="entry name" value="Flavohemoprotein"/>
    <property type="match status" value="1"/>
</dbReference>
<dbReference type="GO" id="GO:0009636">
    <property type="term" value="P:response to toxic substance"/>
    <property type="evidence" value="ECO:0007669"/>
    <property type="project" value="UniProtKB-KW"/>
</dbReference>
<evidence type="ECO:0000256" key="9">
    <source>
        <dbReference type="ARBA" id="ARBA00022827"/>
    </source>
</evidence>
<feature type="domain" description="Globin" evidence="18">
    <location>
        <begin position="2"/>
        <end position="139"/>
    </location>
</feature>
<evidence type="ECO:0000256" key="16">
    <source>
        <dbReference type="ARBA" id="ARBA00056398"/>
    </source>
</evidence>
<dbReference type="OrthoDB" id="436496at2759"/>
<evidence type="ECO:0000259" key="19">
    <source>
        <dbReference type="PROSITE" id="PS51384"/>
    </source>
</evidence>
<evidence type="ECO:0000256" key="11">
    <source>
        <dbReference type="ARBA" id="ARBA00023002"/>
    </source>
</evidence>
<evidence type="ECO:0000256" key="4">
    <source>
        <dbReference type="ARBA" id="ARBA00012229"/>
    </source>
</evidence>
<keyword evidence="9" id="KW-0274">FAD</keyword>
<reference evidence="21" key="3">
    <citation type="submission" date="2017-08" db="EMBL/GenBank/DDBJ databases">
        <title>Trichoderma gamsii strain T6085, whole genome shotgun sequencing project.</title>
        <authorList>
            <person name="Baroncelli R."/>
        </authorList>
    </citation>
    <scope>NUCLEOTIDE SEQUENCE</scope>
    <source>
        <strain evidence="21">T6085</strain>
    </source>
</reference>
<evidence type="ECO:0000256" key="13">
    <source>
        <dbReference type="ARBA" id="ARBA00023027"/>
    </source>
</evidence>
<dbReference type="InterPro" id="IPR012292">
    <property type="entry name" value="Globin/Proto"/>
</dbReference>
<evidence type="ECO:0000256" key="6">
    <source>
        <dbReference type="ARBA" id="ARBA00022617"/>
    </source>
</evidence>
<dbReference type="GO" id="GO:0071949">
    <property type="term" value="F:FAD binding"/>
    <property type="evidence" value="ECO:0007669"/>
    <property type="project" value="TreeGrafter"/>
</dbReference>
<dbReference type="CDD" id="cd06184">
    <property type="entry name" value="flavohem_like_fad_nad_binding"/>
    <property type="match status" value="1"/>
</dbReference>
<dbReference type="SUPFAM" id="SSF52343">
    <property type="entry name" value="Ferredoxin reductase-like, C-terminal NADP-linked domain"/>
    <property type="match status" value="1"/>
</dbReference>
<evidence type="ECO:0000313" key="22">
    <source>
        <dbReference type="Proteomes" id="UP000054821"/>
    </source>
</evidence>
<comment type="catalytic activity">
    <reaction evidence="14">
        <text>2 nitric oxide + NADH + 2 O2 = 2 nitrate + NAD(+) + H(+)</text>
        <dbReference type="Rhea" id="RHEA:19469"/>
        <dbReference type="ChEBI" id="CHEBI:15378"/>
        <dbReference type="ChEBI" id="CHEBI:15379"/>
        <dbReference type="ChEBI" id="CHEBI:16480"/>
        <dbReference type="ChEBI" id="CHEBI:17632"/>
        <dbReference type="ChEBI" id="CHEBI:57540"/>
        <dbReference type="ChEBI" id="CHEBI:57945"/>
        <dbReference type="EC" id="1.14.12.17"/>
    </reaction>
</comment>
<dbReference type="PANTHER" id="PTHR43396">
    <property type="entry name" value="FLAVOHEMOPROTEIN"/>
    <property type="match status" value="1"/>
</dbReference>
<evidence type="ECO:0000256" key="7">
    <source>
        <dbReference type="ARBA" id="ARBA00022630"/>
    </source>
</evidence>
<dbReference type="SUPFAM" id="SSF63380">
    <property type="entry name" value="Riboflavin synthase domain-like"/>
    <property type="match status" value="1"/>
</dbReference>
<evidence type="ECO:0000256" key="15">
    <source>
        <dbReference type="ARBA" id="ARBA00049433"/>
    </source>
</evidence>
<dbReference type="CDD" id="cd08922">
    <property type="entry name" value="FHb-globin"/>
    <property type="match status" value="1"/>
</dbReference>
<dbReference type="Gene3D" id="3.40.50.80">
    <property type="entry name" value="Nucleotide-binding domain of ferredoxin-NADP reductase (FNR) module"/>
    <property type="match status" value="1"/>
</dbReference>
<evidence type="ECO:0000256" key="12">
    <source>
        <dbReference type="ARBA" id="ARBA00023004"/>
    </source>
</evidence>
<keyword evidence="10" id="KW-0521">NADP</keyword>
<keyword evidence="5" id="KW-0216">Detoxification</keyword>
<proteinExistence type="inferred from homology"/>
<name>A0A0W7W4E9_9HYPO</name>
<dbReference type="InterPro" id="IPR001709">
    <property type="entry name" value="Flavoprot_Pyr_Nucl_cyt_Rdtase"/>
</dbReference>
<dbReference type="GO" id="GO:0019825">
    <property type="term" value="F:oxygen binding"/>
    <property type="evidence" value="ECO:0007669"/>
    <property type="project" value="InterPro"/>
</dbReference>
<keyword evidence="13" id="KW-0520">NAD</keyword>
<comment type="function">
    <text evidence="16">In the presence of oxygen and NADH, it has NADH oxidase activity, which leads to the generation of superoxide and H(2)O(2). Under anaerobic conditions, it also exhibits nitric oxide reductase and FAD reductase activities. However, all these reactions are much lower than NOD activity.</text>
</comment>
<dbReference type="InterPro" id="IPR000971">
    <property type="entry name" value="Globin"/>
</dbReference>
<dbReference type="FunFam" id="3.40.50.80:FF:000010">
    <property type="entry name" value="Flavohemoprotein"/>
    <property type="match status" value="1"/>
</dbReference>
<comment type="caution">
    <text evidence="21">The sequence shown here is derived from an EMBL/GenBank/DDBJ whole genome shotgun (WGS) entry which is preliminary data.</text>
</comment>
<dbReference type="Proteomes" id="UP000054821">
    <property type="component" value="Unassembled WGS sequence"/>
</dbReference>
<comment type="cofactor">
    <cofactor evidence="1">
        <name>heme b</name>
        <dbReference type="ChEBI" id="CHEBI:60344"/>
    </cofactor>
</comment>
<reference evidence="20 23" key="2">
    <citation type="submission" date="2017-02" db="EMBL/GenBank/DDBJ databases">
        <title>Genomes of Trichoderma spp. with biocontrol activity.</title>
        <authorList>
            <person name="Gardiner D."/>
            <person name="Kazan K."/>
            <person name="Vos C."/>
            <person name="Harvey P."/>
        </authorList>
    </citation>
    <scope>NUCLEOTIDE SEQUENCE [LARGE SCALE GENOMIC DNA]</scope>
    <source>
        <strain evidence="20 23">A5MH</strain>
    </source>
</reference>
<dbReference type="InterPro" id="IPR017927">
    <property type="entry name" value="FAD-bd_FR_type"/>
</dbReference>
<evidence type="ECO:0000256" key="5">
    <source>
        <dbReference type="ARBA" id="ARBA00022575"/>
    </source>
</evidence>
<dbReference type="InterPro" id="IPR017938">
    <property type="entry name" value="Riboflavin_synthase-like_b-brl"/>
</dbReference>
<organism evidence="21 22">
    <name type="scientific">Trichoderma gamsii</name>
    <dbReference type="NCBI Taxonomy" id="398673"/>
    <lineage>
        <taxon>Eukaryota</taxon>
        <taxon>Fungi</taxon>
        <taxon>Dikarya</taxon>
        <taxon>Ascomycota</taxon>
        <taxon>Pezizomycotina</taxon>
        <taxon>Sordariomycetes</taxon>
        <taxon>Hypocreomycetidae</taxon>
        <taxon>Hypocreales</taxon>
        <taxon>Hypocreaceae</taxon>
        <taxon>Trichoderma</taxon>
    </lineage>
</organism>
<dbReference type="GeneID" id="29980521"/>
<dbReference type="InterPro" id="IPR001433">
    <property type="entry name" value="OxRdtase_FAD/NAD-bd"/>
</dbReference>
<evidence type="ECO:0000256" key="1">
    <source>
        <dbReference type="ARBA" id="ARBA00001970"/>
    </source>
</evidence>
<comment type="cofactor">
    <cofactor evidence="2">
        <name>FAD</name>
        <dbReference type="ChEBI" id="CHEBI:57692"/>
    </cofactor>
</comment>
<evidence type="ECO:0000313" key="23">
    <source>
        <dbReference type="Proteomes" id="UP000236546"/>
    </source>
</evidence>
<dbReference type="EC" id="1.14.12.17" evidence="4"/>
<feature type="domain" description="FAD-binding FR-type" evidence="19">
    <location>
        <begin position="149"/>
        <end position="272"/>
    </location>
</feature>